<evidence type="ECO:0000313" key="1">
    <source>
        <dbReference type="EMBL" id="SVB22853.1"/>
    </source>
</evidence>
<protein>
    <submittedName>
        <fullName evidence="1">Uncharacterized protein</fullName>
    </submittedName>
</protein>
<organism evidence="1">
    <name type="scientific">marine metagenome</name>
    <dbReference type="NCBI Taxonomy" id="408172"/>
    <lineage>
        <taxon>unclassified sequences</taxon>
        <taxon>metagenomes</taxon>
        <taxon>ecological metagenomes</taxon>
    </lineage>
</organism>
<sequence>MTEKQFRELLLSLDEKLRVKKMGTSGDVWVAMGELVNGATQEEISSELST</sequence>
<dbReference type="EMBL" id="UINC01033487">
    <property type="protein sequence ID" value="SVB22853.1"/>
    <property type="molecule type" value="Genomic_DNA"/>
</dbReference>
<reference evidence="1" key="1">
    <citation type="submission" date="2018-05" db="EMBL/GenBank/DDBJ databases">
        <authorList>
            <person name="Lanie J.A."/>
            <person name="Ng W.-L."/>
            <person name="Kazmierczak K.M."/>
            <person name="Andrzejewski T.M."/>
            <person name="Davidsen T.M."/>
            <person name="Wayne K.J."/>
            <person name="Tettelin H."/>
            <person name="Glass J.I."/>
            <person name="Rusch D."/>
            <person name="Podicherti R."/>
            <person name="Tsui H.-C.T."/>
            <person name="Winkler M.E."/>
        </authorList>
    </citation>
    <scope>NUCLEOTIDE SEQUENCE</scope>
</reference>
<proteinExistence type="predicted"/>
<accession>A0A382CC36</accession>
<feature type="non-terminal residue" evidence="1">
    <location>
        <position position="50"/>
    </location>
</feature>
<gene>
    <name evidence="1" type="ORF">METZ01_LOCUS175707</name>
</gene>
<dbReference type="AlphaFoldDB" id="A0A382CC36"/>
<name>A0A382CC36_9ZZZZ</name>